<protein>
    <submittedName>
        <fullName evidence="1">Uncharacterized protein</fullName>
    </submittedName>
</protein>
<dbReference type="Proteomes" id="UP000243528">
    <property type="component" value="Unassembled WGS sequence"/>
</dbReference>
<evidence type="ECO:0000313" key="2">
    <source>
        <dbReference type="Proteomes" id="UP000243528"/>
    </source>
</evidence>
<gene>
    <name evidence="1" type="ORF">CLV30_106120</name>
</gene>
<dbReference type="EMBL" id="PYGE01000006">
    <property type="protein sequence ID" value="PSL04117.1"/>
    <property type="molecule type" value="Genomic_DNA"/>
</dbReference>
<organism evidence="1 2">
    <name type="scientific">Haloactinopolyspora alba</name>
    <dbReference type="NCBI Taxonomy" id="648780"/>
    <lineage>
        <taxon>Bacteria</taxon>
        <taxon>Bacillati</taxon>
        <taxon>Actinomycetota</taxon>
        <taxon>Actinomycetes</taxon>
        <taxon>Jiangellales</taxon>
        <taxon>Jiangellaceae</taxon>
        <taxon>Haloactinopolyspora</taxon>
    </lineage>
</organism>
<dbReference type="RefSeq" id="WP_165358502.1">
    <property type="nucleotide sequence ID" value="NZ_ML142900.1"/>
</dbReference>
<dbReference type="AlphaFoldDB" id="A0A2P8E3W9"/>
<name>A0A2P8E3W9_9ACTN</name>
<sequence>MTAHDAVRVLRKRGYSAHVDNGQAVALVEWQEWHNGTFSIESRFEPVARLSEWR</sequence>
<proteinExistence type="predicted"/>
<evidence type="ECO:0000313" key="1">
    <source>
        <dbReference type="EMBL" id="PSL04117.1"/>
    </source>
</evidence>
<keyword evidence="2" id="KW-1185">Reference proteome</keyword>
<reference evidence="1 2" key="1">
    <citation type="submission" date="2018-03" db="EMBL/GenBank/DDBJ databases">
        <title>Genomic Encyclopedia of Archaeal and Bacterial Type Strains, Phase II (KMG-II): from individual species to whole genera.</title>
        <authorList>
            <person name="Goeker M."/>
        </authorList>
    </citation>
    <scope>NUCLEOTIDE SEQUENCE [LARGE SCALE GENOMIC DNA]</scope>
    <source>
        <strain evidence="1 2">DSM 45211</strain>
    </source>
</reference>
<accession>A0A2P8E3W9</accession>
<comment type="caution">
    <text evidence="1">The sequence shown here is derived from an EMBL/GenBank/DDBJ whole genome shotgun (WGS) entry which is preliminary data.</text>
</comment>